<accession>A0A4Y2V8C6</accession>
<evidence type="ECO:0000313" key="5">
    <source>
        <dbReference type="Proteomes" id="UP000499080"/>
    </source>
</evidence>
<dbReference type="Gene3D" id="3.30.420.40">
    <property type="match status" value="1"/>
</dbReference>
<dbReference type="OrthoDB" id="29851at2759"/>
<comment type="caution">
    <text evidence="4">The sequence shown here is derived from an EMBL/GenBank/DDBJ whole genome shotgun (WGS) entry which is preliminary data.</text>
</comment>
<sequence>MSCYFGLYFGNTNMCLAMHKDSKTEVLANAAGYRVTPSVIAYLGESEKSTVPTYFVPLRIANSLPPRMERRGYLFWLRNDDFNE</sequence>
<comment type="similarity">
    <text evidence="1">Belongs to the heat shock protein 70 family.</text>
</comment>
<dbReference type="Proteomes" id="UP000499080">
    <property type="component" value="Unassembled WGS sequence"/>
</dbReference>
<keyword evidence="2" id="KW-0547">Nucleotide-binding</keyword>
<dbReference type="EMBL" id="BGPR01044005">
    <property type="protein sequence ID" value="GBO20674.1"/>
    <property type="molecule type" value="Genomic_DNA"/>
</dbReference>
<dbReference type="Pfam" id="PF00012">
    <property type="entry name" value="HSP70"/>
    <property type="match status" value="1"/>
</dbReference>
<name>A0A4Y2V8C6_ARAVE</name>
<dbReference type="GO" id="GO:0140662">
    <property type="term" value="F:ATP-dependent protein folding chaperone"/>
    <property type="evidence" value="ECO:0007669"/>
    <property type="project" value="InterPro"/>
</dbReference>
<dbReference type="InterPro" id="IPR013126">
    <property type="entry name" value="Hsp_70_fam"/>
</dbReference>
<evidence type="ECO:0000256" key="2">
    <source>
        <dbReference type="ARBA" id="ARBA00022741"/>
    </source>
</evidence>
<dbReference type="InterPro" id="IPR043129">
    <property type="entry name" value="ATPase_NBD"/>
</dbReference>
<evidence type="ECO:0000256" key="1">
    <source>
        <dbReference type="ARBA" id="ARBA00007381"/>
    </source>
</evidence>
<dbReference type="SUPFAM" id="SSF53067">
    <property type="entry name" value="Actin-like ATPase domain"/>
    <property type="match status" value="1"/>
</dbReference>
<keyword evidence="3" id="KW-0067">ATP-binding</keyword>
<dbReference type="GO" id="GO:0005524">
    <property type="term" value="F:ATP binding"/>
    <property type="evidence" value="ECO:0007669"/>
    <property type="project" value="UniProtKB-KW"/>
</dbReference>
<dbReference type="AlphaFoldDB" id="A0A4Y2V8C6"/>
<evidence type="ECO:0000256" key="3">
    <source>
        <dbReference type="ARBA" id="ARBA00022840"/>
    </source>
</evidence>
<protein>
    <submittedName>
        <fullName evidence="4">Uncharacterized protein</fullName>
    </submittedName>
</protein>
<keyword evidence="5" id="KW-1185">Reference proteome</keyword>
<evidence type="ECO:0000313" key="4">
    <source>
        <dbReference type="EMBL" id="GBO20674.1"/>
    </source>
</evidence>
<gene>
    <name evidence="4" type="ORF">AVEN_5339_1</name>
</gene>
<organism evidence="4 5">
    <name type="scientific">Araneus ventricosus</name>
    <name type="common">Orbweaver spider</name>
    <name type="synonym">Epeira ventricosa</name>
    <dbReference type="NCBI Taxonomy" id="182803"/>
    <lineage>
        <taxon>Eukaryota</taxon>
        <taxon>Metazoa</taxon>
        <taxon>Ecdysozoa</taxon>
        <taxon>Arthropoda</taxon>
        <taxon>Chelicerata</taxon>
        <taxon>Arachnida</taxon>
        <taxon>Araneae</taxon>
        <taxon>Araneomorphae</taxon>
        <taxon>Entelegynae</taxon>
        <taxon>Araneoidea</taxon>
        <taxon>Araneidae</taxon>
        <taxon>Araneus</taxon>
    </lineage>
</organism>
<proteinExistence type="inferred from homology"/>
<reference evidence="4 5" key="1">
    <citation type="journal article" date="2019" name="Sci. Rep.">
        <title>Orb-weaving spider Araneus ventricosus genome elucidates the spidroin gene catalogue.</title>
        <authorList>
            <person name="Kono N."/>
            <person name="Nakamura H."/>
            <person name="Ohtoshi R."/>
            <person name="Moran D.A.P."/>
            <person name="Shinohara A."/>
            <person name="Yoshida Y."/>
            <person name="Fujiwara M."/>
            <person name="Mori M."/>
            <person name="Tomita M."/>
            <person name="Arakawa K."/>
        </authorList>
    </citation>
    <scope>NUCLEOTIDE SEQUENCE [LARGE SCALE GENOMIC DNA]</scope>
</reference>